<reference evidence="2" key="1">
    <citation type="submission" date="2023-05" db="EMBL/GenBank/DDBJ databases">
        <title>Nepenthes gracilis genome sequencing.</title>
        <authorList>
            <person name="Fukushima K."/>
        </authorList>
    </citation>
    <scope>NUCLEOTIDE SEQUENCE</scope>
    <source>
        <strain evidence="2">SING2019-196</strain>
    </source>
</reference>
<feature type="signal peptide" evidence="1">
    <location>
        <begin position="1"/>
        <end position="15"/>
    </location>
</feature>
<keyword evidence="3" id="KW-1185">Reference proteome</keyword>
<protein>
    <recommendedName>
        <fullName evidence="4">Secreted protein</fullName>
    </recommendedName>
</protein>
<keyword evidence="1" id="KW-0732">Signal</keyword>
<evidence type="ECO:0000313" key="2">
    <source>
        <dbReference type="EMBL" id="GMH28275.1"/>
    </source>
</evidence>
<evidence type="ECO:0000313" key="3">
    <source>
        <dbReference type="Proteomes" id="UP001279734"/>
    </source>
</evidence>
<gene>
    <name evidence="2" type="ORF">Nepgr_030118</name>
</gene>
<evidence type="ECO:0000256" key="1">
    <source>
        <dbReference type="SAM" id="SignalP"/>
    </source>
</evidence>
<feature type="chain" id="PRO_5041981033" description="Secreted protein" evidence="1">
    <location>
        <begin position="16"/>
        <end position="92"/>
    </location>
</feature>
<dbReference type="EMBL" id="BSYO01000034">
    <property type="protein sequence ID" value="GMH28275.1"/>
    <property type="molecule type" value="Genomic_DNA"/>
</dbReference>
<organism evidence="2 3">
    <name type="scientific">Nepenthes gracilis</name>
    <name type="common">Slender pitcher plant</name>
    <dbReference type="NCBI Taxonomy" id="150966"/>
    <lineage>
        <taxon>Eukaryota</taxon>
        <taxon>Viridiplantae</taxon>
        <taxon>Streptophyta</taxon>
        <taxon>Embryophyta</taxon>
        <taxon>Tracheophyta</taxon>
        <taxon>Spermatophyta</taxon>
        <taxon>Magnoliopsida</taxon>
        <taxon>eudicotyledons</taxon>
        <taxon>Gunneridae</taxon>
        <taxon>Pentapetalae</taxon>
        <taxon>Caryophyllales</taxon>
        <taxon>Nepenthaceae</taxon>
        <taxon>Nepenthes</taxon>
    </lineage>
</organism>
<name>A0AAD3Y5I5_NEPGR</name>
<comment type="caution">
    <text evidence="2">The sequence shown here is derived from an EMBL/GenBank/DDBJ whole genome shotgun (WGS) entry which is preliminary data.</text>
</comment>
<dbReference type="Proteomes" id="UP001279734">
    <property type="component" value="Unassembled WGS sequence"/>
</dbReference>
<accession>A0AAD3Y5I5</accession>
<evidence type="ECO:0008006" key="4">
    <source>
        <dbReference type="Google" id="ProtNLM"/>
    </source>
</evidence>
<sequence length="92" mass="9546">MRLVLLLCILGPDRGGLEIVCLGTTGSGISSLVLRFTFEDVLRPSIFAVDLLQTEYVLSSLGAANAPPVGEPMHFGRCFAADILGGLVGGIG</sequence>
<dbReference type="AlphaFoldDB" id="A0AAD3Y5I5"/>
<proteinExistence type="predicted"/>